<dbReference type="Proteomes" id="UP000178735">
    <property type="component" value="Unassembled WGS sequence"/>
</dbReference>
<evidence type="ECO:0000313" key="2">
    <source>
        <dbReference type="Proteomes" id="UP000178735"/>
    </source>
</evidence>
<name>A0A1F7X135_9BACT</name>
<proteinExistence type="predicted"/>
<evidence type="ECO:0000313" key="1">
    <source>
        <dbReference type="EMBL" id="OGM08005.1"/>
    </source>
</evidence>
<accession>A0A1F7X135</accession>
<evidence type="ECO:0008006" key="3">
    <source>
        <dbReference type="Google" id="ProtNLM"/>
    </source>
</evidence>
<sequence>MTFLFSALLLAFFVYGCGGSGGESPGLLSSVTGIEQPQITGFDANYIKSPAASFKTSVEEEIYFEQLEIFLNKKSASSATSSNFVPAAVPVAPGLVLSSISLDKNKDSIDILPPAPALYDLSKITVTAEMSDKTTKTVQTVWYLYAGEGSIIQNIYTPPNKNTTVTLVAQYSEGAVVKNAVLRLSVTTYNSLKSIELSSKKDSMKADADNTTYDLSSILATANYGSNSSRDITADPLLKWTKISGPGSLAGKIYSAPAQEGEAVFEAAYTEGGVSKFAQFNLKLITIKSISVVRVKKEKPSKRMLTPSQVLYASITSIETDPNSARIVIASPGPSTFDCSTVTVIANYNDGSTVDVTLASKTTWTLISGLGSFNATTKIYTATSTPETAALEARYKPGGTTFATTFSIYVVALNSITLSSSSTSINGTQTFDLATLTVTANYSDTSTLNVTGSTTWSKLSGAGTLAGTVYTAPTNTETATFQASYTEAGNVKTAIFTVNVTGLVLDTITLAPTSDDTYTSSVYDLGGVAVTANFVGGYNKAVTGSAAWIKLSGAGTLVGNSYTAPDFAEIATFQASYSESGVTKTTTFTLNIAYLVVLTSISLSSTSANIDTNQAYDLSVVTVTAYYNDLSSQNVTSSATWSKISGAGTLIGKVYTAVSAAETAVIRASYTDGGITKTADFSINVKALSSISLNPTSGTISTNSTYNLPAMVAVTATYSDSTTGDVTGSTTWSKISGLGTLVSGIYTSTASAETASLQASFTAAGVTKTATFTLTVTSTGIYLVPNTGRIIIASPAAVYDYSTVKVIYFSGATTTDVTLNSKTTWSKISGLGTLNTTAKTYTTTSSTETATLRAQYKPGGTAYTADFALSVVSLNSITLAPTSANINGNQTYDLSVVTVTANYSDAAMQNVTGSTTWTKLSGAGTLAGTVYTAPTNTETATFQAGYTRSGITKTATFTLNVTGLVLSSITLAPTSADQNVNLTYDLNSVAVTANFVGGHTKLVTGLATWSKLSGAGTLAGTVYTTPAFAETATFQASYTESGVAKTATFTLNVIFTVVLTSISLSSTSADINTYEAYDLATITVTAYYNDLSSQNVTSSATWSKISGAGTLAGKVYTAAAVSETAVIRASYTDGGVTKTADFSINVKALSSIALTPASDEMPTNGTYDLSAMVTVTATYSDSTTGDATGSTTWSKISGLGTLAGGVYTSTASAETATLRASFTAAGITKTSDFTINVSSTGIYLVPNNVRVVTASPAAVYACSAVTVVYFNGGTTTDVTLNAKTTWSLISGFGSFDTGTKDYTTTSAPETATLRAQYKPGGTAYTADFTLNVVLLDSITLTPDSANIDGGQTCDLSTATVTANYSDAATLDVTGSTTWTKLSGNGSLAGTVYTAPTTTETATFQASYTQSGITRTATFTINVTGVALDHIALAPVSANINGIDTYDLTTPAVTAYFVGGYNKLVTSSATWSKLTGAGSLVGTVYTAPSYTETATFEAGYTESGVTKTATFTINVTGLVLDTISLAPVSANINGTDAYDLATPAVTANFVGGYNKLVTSSATWSKLTGAGSLVGTVYTAPSYTETATFEAGYTESGVTKTVTFTINVTGLVLDTISLAPVSANINGTDAYDLATPAVTANFVGGYNKLVTSFATWSKLTGAGSLVGTVYTAPSYAETATFEAGYTESGVTKTAVFTINVTVGGVTLTSITLSQASATSEHSYYMNIDLAALTTVTATYTDSSTVNVTINPSTVWTKLSGPGTLSGSVYTSTMPGTATFEVAYTDLGVTKTTGFTLNCPDTTAPTVVLSDSITTNDSYTNGKYFVRVGWGLVIYADFTENDTLDESTAVKPKISIKTSTGTAVVNGVAMTKSTSTRWTYTWNPVPNAPYRWYYVTIAAQDRAGNLCEAPTGMNKYVIYYSTTYSSMYPSPWINPGPPAQ</sequence>
<organism evidence="1 2">
    <name type="scientific">Candidatus Wallbacteria bacterium GWC2_49_35</name>
    <dbReference type="NCBI Taxonomy" id="1817813"/>
    <lineage>
        <taxon>Bacteria</taxon>
        <taxon>Candidatus Walliibacteriota</taxon>
    </lineage>
</organism>
<comment type="caution">
    <text evidence="1">The sequence shown here is derived from an EMBL/GenBank/DDBJ whole genome shotgun (WGS) entry which is preliminary data.</text>
</comment>
<reference evidence="1 2" key="1">
    <citation type="journal article" date="2016" name="Nat. Commun.">
        <title>Thousands of microbial genomes shed light on interconnected biogeochemical processes in an aquifer system.</title>
        <authorList>
            <person name="Anantharaman K."/>
            <person name="Brown C.T."/>
            <person name="Hug L.A."/>
            <person name="Sharon I."/>
            <person name="Castelle C.J."/>
            <person name="Probst A.J."/>
            <person name="Thomas B.C."/>
            <person name="Singh A."/>
            <person name="Wilkins M.J."/>
            <person name="Karaoz U."/>
            <person name="Brodie E.L."/>
            <person name="Williams K.H."/>
            <person name="Hubbard S.S."/>
            <person name="Banfield J.F."/>
        </authorList>
    </citation>
    <scope>NUCLEOTIDE SEQUENCE [LARGE SCALE GENOMIC DNA]</scope>
</reference>
<dbReference type="EMBL" id="MGFH01000029">
    <property type="protein sequence ID" value="OGM08005.1"/>
    <property type="molecule type" value="Genomic_DNA"/>
</dbReference>
<gene>
    <name evidence="1" type="ORF">A2008_04790</name>
</gene>
<protein>
    <recommendedName>
        <fullName evidence="3">Ig-like domain-containing protein</fullName>
    </recommendedName>
</protein>